<organism evidence="11 12">
    <name type="scientific">Neptuniibacter caesariensis</name>
    <dbReference type="NCBI Taxonomy" id="207954"/>
    <lineage>
        <taxon>Bacteria</taxon>
        <taxon>Pseudomonadati</taxon>
        <taxon>Pseudomonadota</taxon>
        <taxon>Gammaproteobacteria</taxon>
        <taxon>Oceanospirillales</taxon>
        <taxon>Oceanospirillaceae</taxon>
        <taxon>Neptuniibacter</taxon>
    </lineage>
</organism>
<evidence type="ECO:0000256" key="9">
    <source>
        <dbReference type="ARBA" id="ARBA00047340"/>
    </source>
</evidence>
<keyword evidence="6 10" id="KW-0328">Glycosyltransferase</keyword>
<dbReference type="Pfam" id="PF02277">
    <property type="entry name" value="DBI_PRT"/>
    <property type="match status" value="1"/>
</dbReference>
<evidence type="ECO:0000256" key="3">
    <source>
        <dbReference type="ARBA" id="ARBA00011991"/>
    </source>
</evidence>
<comment type="catalytic activity">
    <reaction evidence="9 10">
        <text>5,6-dimethylbenzimidazole + nicotinate beta-D-ribonucleotide = alpha-ribazole 5'-phosphate + nicotinate + H(+)</text>
        <dbReference type="Rhea" id="RHEA:11196"/>
        <dbReference type="ChEBI" id="CHEBI:15378"/>
        <dbReference type="ChEBI" id="CHEBI:15890"/>
        <dbReference type="ChEBI" id="CHEBI:32544"/>
        <dbReference type="ChEBI" id="CHEBI:57502"/>
        <dbReference type="ChEBI" id="CHEBI:57918"/>
        <dbReference type="EC" id="2.4.2.21"/>
    </reaction>
</comment>
<dbReference type="InterPro" id="IPR023195">
    <property type="entry name" value="Nict_dMeBzImd_PRibTrfase_N"/>
</dbReference>
<accession>A0A2G6JKR2</accession>
<dbReference type="SUPFAM" id="SSF52733">
    <property type="entry name" value="Nicotinate mononucleotide:5,6-dimethylbenzimidazole phosphoribosyltransferase (CobT)"/>
    <property type="match status" value="1"/>
</dbReference>
<evidence type="ECO:0000256" key="4">
    <source>
        <dbReference type="ARBA" id="ARBA00015486"/>
    </source>
</evidence>
<evidence type="ECO:0000256" key="5">
    <source>
        <dbReference type="ARBA" id="ARBA00022573"/>
    </source>
</evidence>
<proteinExistence type="inferred from homology"/>
<dbReference type="EC" id="2.4.2.21" evidence="3 10"/>
<evidence type="ECO:0000256" key="6">
    <source>
        <dbReference type="ARBA" id="ARBA00022676"/>
    </source>
</evidence>
<dbReference type="InterPro" id="IPR003200">
    <property type="entry name" value="Nict_dMeBzImd_PRibTrfase"/>
</dbReference>
<dbReference type="InterPro" id="IPR017846">
    <property type="entry name" value="Nict_dMeBzImd_PRibTrfase_bact"/>
</dbReference>
<comment type="caution">
    <text evidence="11">The sequence shown here is derived from an EMBL/GenBank/DDBJ whole genome shotgun (WGS) entry which is preliminary data.</text>
</comment>
<comment type="similarity">
    <text evidence="2 10">Belongs to the CobT family.</text>
</comment>
<evidence type="ECO:0000313" key="12">
    <source>
        <dbReference type="Proteomes" id="UP000243469"/>
    </source>
</evidence>
<comment type="function">
    <text evidence="10">Catalyzes the synthesis of alpha-ribazole-5'-phosphate from nicotinate mononucleotide (NAMN) and 5,6-dimethylbenzimidazole (DMB).</text>
</comment>
<protein>
    <recommendedName>
        <fullName evidence="4 10">Nicotinate-nucleotide--dimethylbenzimidazole phosphoribosyltransferase</fullName>
        <shortName evidence="10">NN:DBI PRT</shortName>
        <ecNumber evidence="3 10">2.4.2.21</ecNumber>
    </recommendedName>
    <alternativeName>
        <fullName evidence="8 10">N(1)-alpha-phosphoribosyltransferase</fullName>
    </alternativeName>
</protein>
<dbReference type="Gene3D" id="3.40.50.10210">
    <property type="match status" value="1"/>
</dbReference>
<dbReference type="HAMAP" id="MF_00230">
    <property type="entry name" value="CobT"/>
    <property type="match status" value="1"/>
</dbReference>
<dbReference type="PANTHER" id="PTHR43463:SF1">
    <property type="entry name" value="NICOTINATE-NUCLEOTIDE--DIMETHYLBENZIMIDAZOLE PHOSPHORIBOSYLTRANSFERASE"/>
    <property type="match status" value="1"/>
</dbReference>
<evidence type="ECO:0000256" key="1">
    <source>
        <dbReference type="ARBA" id="ARBA00005049"/>
    </source>
</evidence>
<dbReference type="GO" id="GO:0009236">
    <property type="term" value="P:cobalamin biosynthetic process"/>
    <property type="evidence" value="ECO:0007669"/>
    <property type="project" value="UniProtKB-UniRule"/>
</dbReference>
<evidence type="ECO:0000256" key="2">
    <source>
        <dbReference type="ARBA" id="ARBA00007110"/>
    </source>
</evidence>
<reference evidence="11 12" key="1">
    <citation type="submission" date="2017-10" db="EMBL/GenBank/DDBJ databases">
        <title>Novel microbial diversity and functional potential in the marine mammal oral microbiome.</title>
        <authorList>
            <person name="Dudek N.K."/>
            <person name="Sun C.L."/>
            <person name="Burstein D."/>
            <person name="Kantor R.S."/>
            <person name="Aliaga Goltsman D.S."/>
            <person name="Bik E.M."/>
            <person name="Thomas B.C."/>
            <person name="Banfield J.F."/>
            <person name="Relman D.A."/>
        </authorList>
    </citation>
    <scope>NUCLEOTIDE SEQUENCE [LARGE SCALE GENOMIC DNA]</scope>
    <source>
        <strain evidence="11">DOLJORAL78_47_21</strain>
    </source>
</reference>
<dbReference type="FunFam" id="3.40.50.10210:FF:000001">
    <property type="entry name" value="Nicotinate-nucleotide--dimethylbenzimidazole phosphoribosyltransferase"/>
    <property type="match status" value="1"/>
</dbReference>
<dbReference type="Proteomes" id="UP000243469">
    <property type="component" value="Unassembled WGS sequence"/>
</dbReference>
<comment type="pathway">
    <text evidence="1 10">Nucleoside biosynthesis; alpha-ribazole biosynthesis; alpha-ribazole from 5,6-dimethylbenzimidazole: step 1/2.</text>
</comment>
<name>A0A2G6JKR2_NEPCE</name>
<dbReference type="UniPathway" id="UPA00061">
    <property type="reaction ID" value="UER00516"/>
</dbReference>
<sequence length="353" mass="36834">MNITQWQHIQAHALDDKARQSALQHQAVLTKPPGALGELEKIAIDLAAMQGVVKPECHKVHISIFAADHGVAKQGVSAFPQEVTSQMILNFATGGAAVAVLARQLGADFEVINLGTVQPIEHVGVIDNIIAPESGDISQTEAMSEGQLLQALAAGRDAVQRAVNTGTQLFLAGEMGIANTTSASALIAALMQFDAESVVGPGTGVSPETLRHKAEVVNTALRLHLKTDDPLELLRRLGGFEIAAMVGAYLSAAEKGIPLLIDGFISSTAAYLACQICPGARNWMLFGHASAEPCHRHVLSALNAQPMLTLGMRLGEGSGAAVAVNIIRSACALHNTMATFNAAGVSDGSGEHE</sequence>
<dbReference type="NCBIfam" id="NF000996">
    <property type="entry name" value="PRK00105.1"/>
    <property type="match status" value="1"/>
</dbReference>
<dbReference type="PANTHER" id="PTHR43463">
    <property type="entry name" value="NICOTINATE-NUCLEOTIDE--DIMETHYLBENZIMIDAZOLE PHOSPHORIBOSYLTRANSFERASE"/>
    <property type="match status" value="1"/>
</dbReference>
<evidence type="ECO:0000256" key="7">
    <source>
        <dbReference type="ARBA" id="ARBA00022679"/>
    </source>
</evidence>
<keyword evidence="5 10" id="KW-0169">Cobalamin biosynthesis</keyword>
<feature type="active site" description="Proton acceptor" evidence="10">
    <location>
        <position position="316"/>
    </location>
</feature>
<dbReference type="AlphaFoldDB" id="A0A2G6JKR2"/>
<gene>
    <name evidence="10 11" type="primary">cobT</name>
    <name evidence="11" type="ORF">CSA60_03815</name>
</gene>
<dbReference type="EMBL" id="PDSH01000018">
    <property type="protein sequence ID" value="PIE24014.1"/>
    <property type="molecule type" value="Genomic_DNA"/>
</dbReference>
<dbReference type="GO" id="GO:0008939">
    <property type="term" value="F:nicotinate-nucleotide-dimethylbenzimidazole phosphoribosyltransferase activity"/>
    <property type="evidence" value="ECO:0007669"/>
    <property type="project" value="UniProtKB-UniRule"/>
</dbReference>
<evidence type="ECO:0000256" key="10">
    <source>
        <dbReference type="HAMAP-Rule" id="MF_00230"/>
    </source>
</evidence>
<dbReference type="NCBIfam" id="TIGR03160">
    <property type="entry name" value="cobT_DBIPRT"/>
    <property type="match status" value="1"/>
</dbReference>
<keyword evidence="7 10" id="KW-0808">Transferase</keyword>
<dbReference type="Gene3D" id="1.10.1610.10">
    <property type="match status" value="1"/>
</dbReference>
<dbReference type="CDD" id="cd02439">
    <property type="entry name" value="DMB-PRT_CobT"/>
    <property type="match status" value="1"/>
</dbReference>
<dbReference type="InterPro" id="IPR036087">
    <property type="entry name" value="Nict_dMeBzImd_PRibTrfase_sf"/>
</dbReference>
<evidence type="ECO:0000256" key="8">
    <source>
        <dbReference type="ARBA" id="ARBA00030686"/>
    </source>
</evidence>
<evidence type="ECO:0000313" key="11">
    <source>
        <dbReference type="EMBL" id="PIE24014.1"/>
    </source>
</evidence>